<feature type="transmembrane region" description="Helical" evidence="1">
    <location>
        <begin position="171"/>
        <end position="192"/>
    </location>
</feature>
<dbReference type="STRING" id="1391654.AKJ09_02498"/>
<keyword evidence="3" id="KW-1185">Reference proteome</keyword>
<dbReference type="InterPro" id="IPR032307">
    <property type="entry name" value="PepSY_TM-like_2"/>
</dbReference>
<sequence>MADAKPKKALWRPWIRALHRDIGYVAVGLTFIYAMSGLAVNHVTDWSDGDPSFKNYQATHELGALASLGSDEAIADAVRQKLSIKETPREVYRASPEELEITFDKRSLHVNPVTGHVIDDGQKPRFILRFANWLHLNRGKKAWTYVADAYAAGLLLLATSGMFMIAGKKGFFGRGALLVGLGIAIPVIYIALAGP</sequence>
<dbReference type="PANTHER" id="PTHR40115">
    <property type="entry name" value="INNER MEMBRANE PROTEIN WITH PEPSY TM HELIX"/>
    <property type="match status" value="1"/>
</dbReference>
<keyword evidence="1" id="KW-0472">Membrane</keyword>
<dbReference type="Proteomes" id="UP000064967">
    <property type="component" value="Chromosome"/>
</dbReference>
<dbReference type="AlphaFoldDB" id="A0A0K1PRT4"/>
<protein>
    <submittedName>
        <fullName evidence="2">Uncharacterized protein</fullName>
    </submittedName>
</protein>
<dbReference type="Pfam" id="PF16357">
    <property type="entry name" value="PepSY_TM_like_2"/>
    <property type="match status" value="1"/>
</dbReference>
<keyword evidence="1" id="KW-1133">Transmembrane helix</keyword>
<evidence type="ECO:0000256" key="1">
    <source>
        <dbReference type="SAM" id="Phobius"/>
    </source>
</evidence>
<dbReference type="PANTHER" id="PTHR40115:SF1">
    <property type="entry name" value="INNER MEMBRANE PROTEIN WITH PEPSY TM HELIX"/>
    <property type="match status" value="1"/>
</dbReference>
<evidence type="ECO:0000313" key="2">
    <source>
        <dbReference type="EMBL" id="AKU95834.1"/>
    </source>
</evidence>
<proteinExistence type="predicted"/>
<feature type="transmembrane region" description="Helical" evidence="1">
    <location>
        <begin position="142"/>
        <end position="164"/>
    </location>
</feature>
<keyword evidence="1" id="KW-0812">Transmembrane</keyword>
<dbReference type="KEGG" id="llu:AKJ09_02498"/>
<reference evidence="2 3" key="1">
    <citation type="submission" date="2015-08" db="EMBL/GenBank/DDBJ databases">
        <authorList>
            <person name="Babu N.S."/>
            <person name="Beckwith C.J."/>
            <person name="Beseler K.G."/>
            <person name="Brison A."/>
            <person name="Carone J.V."/>
            <person name="Caskin T.P."/>
            <person name="Diamond M."/>
            <person name="Durham M.E."/>
            <person name="Foxe J.M."/>
            <person name="Go M."/>
            <person name="Henderson B.A."/>
            <person name="Jones I.B."/>
            <person name="McGettigan J.A."/>
            <person name="Micheletti S.J."/>
            <person name="Nasrallah M.E."/>
            <person name="Ortiz D."/>
            <person name="Piller C.R."/>
            <person name="Privatt S.R."/>
            <person name="Schneider S.L."/>
            <person name="Sharp S."/>
            <person name="Smith T.C."/>
            <person name="Stanton J.D."/>
            <person name="Ullery H.E."/>
            <person name="Wilson R.J."/>
            <person name="Serrano M.G."/>
            <person name="Buck G."/>
            <person name="Lee V."/>
            <person name="Wang Y."/>
            <person name="Carvalho R."/>
            <person name="Voegtly L."/>
            <person name="Shi R."/>
            <person name="Duckworth R."/>
            <person name="Johnson A."/>
            <person name="Loviza R."/>
            <person name="Walstead R."/>
            <person name="Shah Z."/>
            <person name="Kiflezghi M."/>
            <person name="Wade K."/>
            <person name="Ball S.L."/>
            <person name="Bradley K.W."/>
            <person name="Asai D.J."/>
            <person name="Bowman C.A."/>
            <person name="Russell D.A."/>
            <person name="Pope W.H."/>
            <person name="Jacobs-Sera D."/>
            <person name="Hendrix R.W."/>
            <person name="Hatfull G.F."/>
        </authorList>
    </citation>
    <scope>NUCLEOTIDE SEQUENCE [LARGE SCALE GENOMIC DNA]</scope>
    <source>
        <strain evidence="2 3">DSM 27648</strain>
    </source>
</reference>
<dbReference type="EMBL" id="CP012333">
    <property type="protein sequence ID" value="AKU95834.1"/>
    <property type="molecule type" value="Genomic_DNA"/>
</dbReference>
<organism evidence="2 3">
    <name type="scientific">Labilithrix luteola</name>
    <dbReference type="NCBI Taxonomy" id="1391654"/>
    <lineage>
        <taxon>Bacteria</taxon>
        <taxon>Pseudomonadati</taxon>
        <taxon>Myxococcota</taxon>
        <taxon>Polyangia</taxon>
        <taxon>Polyangiales</taxon>
        <taxon>Labilitrichaceae</taxon>
        <taxon>Labilithrix</taxon>
    </lineage>
</organism>
<gene>
    <name evidence="2" type="ORF">AKJ09_02498</name>
</gene>
<evidence type="ECO:0000313" key="3">
    <source>
        <dbReference type="Proteomes" id="UP000064967"/>
    </source>
</evidence>
<dbReference type="OrthoDB" id="9787788at2"/>
<dbReference type="RefSeq" id="WP_146647215.1">
    <property type="nucleotide sequence ID" value="NZ_CP012333.1"/>
</dbReference>
<accession>A0A0K1PRT4</accession>
<name>A0A0K1PRT4_9BACT</name>
<feature type="transmembrane region" description="Helical" evidence="1">
    <location>
        <begin position="21"/>
        <end position="40"/>
    </location>
</feature>